<evidence type="ECO:0000256" key="1">
    <source>
        <dbReference type="SAM" id="Phobius"/>
    </source>
</evidence>
<keyword evidence="1" id="KW-0812">Transmembrane</keyword>
<gene>
    <name evidence="3" type="ORF">RFI_31457</name>
</gene>
<proteinExistence type="predicted"/>
<name>X6LWF6_RETFI</name>
<feature type="non-terminal residue" evidence="3">
    <location>
        <position position="356"/>
    </location>
</feature>
<feature type="domain" description="E3 ubiquitin-protein ligase UBR-like C-terminal" evidence="2">
    <location>
        <begin position="142"/>
        <end position="348"/>
    </location>
</feature>
<keyword evidence="4" id="KW-1185">Reference proteome</keyword>
<keyword evidence="1" id="KW-0472">Membrane</keyword>
<dbReference type="InterPro" id="IPR044046">
    <property type="entry name" value="E3_ligase_UBR-like_C"/>
</dbReference>
<keyword evidence="1" id="KW-1133">Transmembrane helix</keyword>
<dbReference type="EMBL" id="ASPP01027646">
    <property type="protein sequence ID" value="ETO05939.1"/>
    <property type="molecule type" value="Genomic_DNA"/>
</dbReference>
<feature type="transmembrane region" description="Helical" evidence="1">
    <location>
        <begin position="247"/>
        <end position="269"/>
    </location>
</feature>
<dbReference type="Pfam" id="PF18995">
    <property type="entry name" value="PRT6_C"/>
    <property type="match status" value="1"/>
</dbReference>
<feature type="non-terminal residue" evidence="3">
    <location>
        <position position="1"/>
    </location>
</feature>
<evidence type="ECO:0000259" key="2">
    <source>
        <dbReference type="Pfam" id="PF18995"/>
    </source>
</evidence>
<dbReference type="Proteomes" id="UP000023152">
    <property type="component" value="Unassembled WGS sequence"/>
</dbReference>
<organism evidence="3 4">
    <name type="scientific">Reticulomyxa filosa</name>
    <dbReference type="NCBI Taxonomy" id="46433"/>
    <lineage>
        <taxon>Eukaryota</taxon>
        <taxon>Sar</taxon>
        <taxon>Rhizaria</taxon>
        <taxon>Retaria</taxon>
        <taxon>Foraminifera</taxon>
        <taxon>Monothalamids</taxon>
        <taxon>Reticulomyxidae</taxon>
        <taxon>Reticulomyxa</taxon>
    </lineage>
</organism>
<dbReference type="AlphaFoldDB" id="X6LWF6"/>
<accession>X6LWF6</accession>
<reference evidence="3 4" key="1">
    <citation type="journal article" date="2013" name="Curr. Biol.">
        <title>The Genome of the Foraminiferan Reticulomyxa filosa.</title>
        <authorList>
            <person name="Glockner G."/>
            <person name="Hulsmann N."/>
            <person name="Schleicher M."/>
            <person name="Noegel A.A."/>
            <person name="Eichinger L."/>
            <person name="Gallinger C."/>
            <person name="Pawlowski J."/>
            <person name="Sierra R."/>
            <person name="Euteneuer U."/>
            <person name="Pillet L."/>
            <person name="Moustafa A."/>
            <person name="Platzer M."/>
            <person name="Groth M."/>
            <person name="Szafranski K."/>
            <person name="Schliwa M."/>
        </authorList>
    </citation>
    <scope>NUCLEOTIDE SEQUENCE [LARGE SCALE GENOMIC DNA]</scope>
</reference>
<evidence type="ECO:0000313" key="4">
    <source>
        <dbReference type="Proteomes" id="UP000023152"/>
    </source>
</evidence>
<sequence>TLSNLLIPLEAVSRNSLLMESPLHVHGETNKIRIKKDFFNEMPKFLDRDRLNSEVSSRDIHAETSNTTYTAIAHQHLKRQQQEQERDTEKEQLLLQDEKTEGGRIKQEHIGRLSNLFFYLKEKEKDAIEFGWIGHQSIPDEAKRQLFPSLLSNVLSYSISALEARFRSLSRQEIHDKLPTQLQFNNTVVSSIWATLTTHYFQQKDANDKKTLFPHKGMDQFYQSCWARLVSLFGSSNSDEPLSSETFIFVMLFCLCVCVLFIFVLFHFISNDENGVDYKDVVSTQDPFTVMTRACLTHPFLFSWKTTDRFGIETMTSAMEVRANATLNDMYHVLMGCYLWNILQVLLGDLFATDEQ</sequence>
<comment type="caution">
    <text evidence="3">The sequence shown here is derived from an EMBL/GenBank/DDBJ whole genome shotgun (WGS) entry which is preliminary data.</text>
</comment>
<evidence type="ECO:0000313" key="3">
    <source>
        <dbReference type="EMBL" id="ETO05939.1"/>
    </source>
</evidence>
<protein>
    <recommendedName>
        <fullName evidence="2">E3 ubiquitin-protein ligase UBR-like C-terminal domain-containing protein</fullName>
    </recommendedName>
</protein>